<organism evidence="2 3">
    <name type="scientific">Candidatus Nitrosocosmicus oleophilus</name>
    <dbReference type="NCBI Taxonomy" id="1353260"/>
    <lineage>
        <taxon>Archaea</taxon>
        <taxon>Nitrososphaerota</taxon>
        <taxon>Nitrososphaeria</taxon>
        <taxon>Nitrososphaerales</taxon>
        <taxon>Nitrososphaeraceae</taxon>
        <taxon>Candidatus Nitrosocosmicus</taxon>
    </lineage>
</organism>
<evidence type="ECO:0000259" key="1">
    <source>
        <dbReference type="Pfam" id="PF08241"/>
    </source>
</evidence>
<dbReference type="AlphaFoldDB" id="A0A654M352"/>
<dbReference type="Gene3D" id="3.40.50.150">
    <property type="entry name" value="Vaccinia Virus protein VP39"/>
    <property type="match status" value="1"/>
</dbReference>
<evidence type="ECO:0000313" key="2">
    <source>
        <dbReference type="EMBL" id="ALI37667.1"/>
    </source>
</evidence>
<proteinExistence type="predicted"/>
<sequence>MDSENLGFRKASFNKVLCQFGLMFFPNTVHVLKQINDLLIKGGKLVISVHGTSECVPYFSCIMNSILKSIPDIRPKGSPSVHTFGNPGDSYITLENACFYDISVKKYTYFYKAGTFDEYWSDYMSSTANSIRSTIESEGTHELSTIKEDLKINANKFTDKTGLLNFPWDVLIATASNK</sequence>
<protein>
    <recommendedName>
        <fullName evidence="1">Methyltransferase type 11 domain-containing protein</fullName>
    </recommendedName>
</protein>
<dbReference type="Pfam" id="PF08241">
    <property type="entry name" value="Methyltransf_11"/>
    <property type="match status" value="1"/>
</dbReference>
<reference evidence="3" key="1">
    <citation type="submission" date="2015-10" db="EMBL/GenBank/DDBJ databases">
        <title>Niche specialization of a soil ammonia-oxidizing archaeon, Candidatus Nitrosocosmicus oleophilus.</title>
        <authorList>
            <person name="Jung M.-Y."/>
            <person name="Rhee S.-K."/>
        </authorList>
    </citation>
    <scope>NUCLEOTIDE SEQUENCE [LARGE SCALE GENOMIC DNA]</scope>
    <source>
        <strain evidence="3">MY3</strain>
    </source>
</reference>
<dbReference type="InterPro" id="IPR013216">
    <property type="entry name" value="Methyltransf_11"/>
</dbReference>
<dbReference type="InterPro" id="IPR029063">
    <property type="entry name" value="SAM-dependent_MTases_sf"/>
</dbReference>
<gene>
    <name evidence="2" type="ORF">NMY3_03485</name>
</gene>
<keyword evidence="3" id="KW-1185">Reference proteome</keyword>
<dbReference type="KEGG" id="taa:NMY3_03485"/>
<feature type="domain" description="Methyltransferase type 11" evidence="1">
    <location>
        <begin position="2"/>
        <end position="47"/>
    </location>
</feature>
<accession>A0A654M352</accession>
<dbReference type="GO" id="GO:0008757">
    <property type="term" value="F:S-adenosylmethionine-dependent methyltransferase activity"/>
    <property type="evidence" value="ECO:0007669"/>
    <property type="project" value="InterPro"/>
</dbReference>
<dbReference type="SUPFAM" id="SSF53335">
    <property type="entry name" value="S-adenosyl-L-methionine-dependent methyltransferases"/>
    <property type="match status" value="1"/>
</dbReference>
<dbReference type="EMBL" id="CP012850">
    <property type="protein sequence ID" value="ALI37667.1"/>
    <property type="molecule type" value="Genomic_DNA"/>
</dbReference>
<dbReference type="Proteomes" id="UP000058925">
    <property type="component" value="Chromosome"/>
</dbReference>
<name>A0A654M352_9ARCH</name>
<evidence type="ECO:0000313" key="3">
    <source>
        <dbReference type="Proteomes" id="UP000058925"/>
    </source>
</evidence>